<dbReference type="AlphaFoldDB" id="A0A8H5H7F9"/>
<dbReference type="PANTHER" id="PTHR36575:SF2">
    <property type="entry name" value="CHITIN-BINDING TYPE-4 DOMAIN-CONTAINING PROTEIN-RELATED"/>
    <property type="match status" value="1"/>
</dbReference>
<dbReference type="InterPro" id="IPR004302">
    <property type="entry name" value="Cellulose/chitin-bd_N"/>
</dbReference>
<dbReference type="InterPro" id="IPR052282">
    <property type="entry name" value="Starch-active_LPMO"/>
</dbReference>
<dbReference type="EMBL" id="JAACJP010000021">
    <property type="protein sequence ID" value="KAF5378122.1"/>
    <property type="molecule type" value="Genomic_DNA"/>
</dbReference>
<dbReference type="GO" id="GO:0046872">
    <property type="term" value="F:metal ion binding"/>
    <property type="evidence" value="ECO:0007669"/>
    <property type="project" value="UniProtKB-KW"/>
</dbReference>
<keyword evidence="5" id="KW-0325">Glycoprotein</keyword>
<comment type="caution">
    <text evidence="8">The sequence shown here is derived from an EMBL/GenBank/DDBJ whole genome shotgun (WGS) entry which is preliminary data.</text>
</comment>
<feature type="domain" description="Chitin-binding type-4" evidence="7">
    <location>
        <begin position="60"/>
        <end position="228"/>
    </location>
</feature>
<dbReference type="Proteomes" id="UP000565441">
    <property type="component" value="Unassembled WGS sequence"/>
</dbReference>
<evidence type="ECO:0000256" key="1">
    <source>
        <dbReference type="ARBA" id="ARBA00001973"/>
    </source>
</evidence>
<gene>
    <name evidence="8" type="ORF">D9615_007547</name>
</gene>
<keyword evidence="4" id="KW-1015">Disulfide bond</keyword>
<evidence type="ECO:0000256" key="2">
    <source>
        <dbReference type="ARBA" id="ARBA00022723"/>
    </source>
</evidence>
<dbReference type="Pfam" id="PF03067">
    <property type="entry name" value="LPMO_10"/>
    <property type="match status" value="1"/>
</dbReference>
<comment type="similarity">
    <text evidence="6">Belongs to the polysaccharide monooxygenase AA13 family.</text>
</comment>
<evidence type="ECO:0000259" key="7">
    <source>
        <dbReference type="Pfam" id="PF03067"/>
    </source>
</evidence>
<reference evidence="8 9" key="1">
    <citation type="journal article" date="2020" name="ISME J.">
        <title>Uncovering the hidden diversity of litter-decomposition mechanisms in mushroom-forming fungi.</title>
        <authorList>
            <person name="Floudas D."/>
            <person name="Bentzer J."/>
            <person name="Ahren D."/>
            <person name="Johansson T."/>
            <person name="Persson P."/>
            <person name="Tunlid A."/>
        </authorList>
    </citation>
    <scope>NUCLEOTIDE SEQUENCE [LARGE SCALE GENOMIC DNA]</scope>
    <source>
        <strain evidence="8 9">CBS 661.87</strain>
    </source>
</reference>
<evidence type="ECO:0000256" key="3">
    <source>
        <dbReference type="ARBA" id="ARBA00023008"/>
    </source>
</evidence>
<sequence>MFFSFVFLAARHRDVVSPTNLLEGIKRAKTLPSESYYRTMLYLKSLASTLGLFTLLAAGHGIVTNPAPRAIGDANLAACGAAVNKVLKSDKAGPIENAAAKIDAAYNAAACHLFFCRGLQYEDNKSNTRVYKPGTVVPFHIDIIAHHTGYANVSVVNLATQKPIGTPLFLWPVYTNNSLGPPDWPKNETDFEVKIPDLGTQCTKGGACAIQWWWYAYNGQTYQSCVDFTTV</sequence>
<dbReference type="OrthoDB" id="120613at2759"/>
<dbReference type="PANTHER" id="PTHR36575">
    <property type="entry name" value="BINDING PROTEIN, PUTATIVE (AFU_ORTHOLOGUE AFUA_1G14430)-RELATED"/>
    <property type="match status" value="1"/>
</dbReference>
<evidence type="ECO:0000256" key="6">
    <source>
        <dbReference type="ARBA" id="ARBA00034311"/>
    </source>
</evidence>
<evidence type="ECO:0000256" key="4">
    <source>
        <dbReference type="ARBA" id="ARBA00023157"/>
    </source>
</evidence>
<organism evidence="8 9">
    <name type="scientific">Tricholomella constricta</name>
    <dbReference type="NCBI Taxonomy" id="117010"/>
    <lineage>
        <taxon>Eukaryota</taxon>
        <taxon>Fungi</taxon>
        <taxon>Dikarya</taxon>
        <taxon>Basidiomycota</taxon>
        <taxon>Agaricomycotina</taxon>
        <taxon>Agaricomycetes</taxon>
        <taxon>Agaricomycetidae</taxon>
        <taxon>Agaricales</taxon>
        <taxon>Tricholomatineae</taxon>
        <taxon>Lyophyllaceae</taxon>
        <taxon>Tricholomella</taxon>
    </lineage>
</organism>
<evidence type="ECO:0000313" key="9">
    <source>
        <dbReference type="Proteomes" id="UP000565441"/>
    </source>
</evidence>
<comment type="cofactor">
    <cofactor evidence="1">
        <name>Cu(2+)</name>
        <dbReference type="ChEBI" id="CHEBI:29036"/>
    </cofactor>
</comment>
<keyword evidence="3" id="KW-0186">Copper</keyword>
<protein>
    <recommendedName>
        <fullName evidence="7">Chitin-binding type-4 domain-containing protein</fullName>
    </recommendedName>
</protein>
<evidence type="ECO:0000256" key="5">
    <source>
        <dbReference type="ARBA" id="ARBA00023180"/>
    </source>
</evidence>
<keyword evidence="9" id="KW-1185">Reference proteome</keyword>
<evidence type="ECO:0000313" key="8">
    <source>
        <dbReference type="EMBL" id="KAF5378122.1"/>
    </source>
</evidence>
<accession>A0A8H5H7F9</accession>
<proteinExistence type="inferred from homology"/>
<keyword evidence="2" id="KW-0479">Metal-binding</keyword>
<name>A0A8H5H7F9_9AGAR</name>